<feature type="non-terminal residue" evidence="2">
    <location>
        <position position="71"/>
    </location>
</feature>
<dbReference type="AlphaFoldDB" id="A0A6J4UF58"/>
<feature type="non-terminal residue" evidence="2">
    <location>
        <position position="1"/>
    </location>
</feature>
<organism evidence="2">
    <name type="scientific">uncultured Thermomicrobiales bacterium</name>
    <dbReference type="NCBI Taxonomy" id="1645740"/>
    <lineage>
        <taxon>Bacteria</taxon>
        <taxon>Pseudomonadati</taxon>
        <taxon>Thermomicrobiota</taxon>
        <taxon>Thermomicrobia</taxon>
        <taxon>Thermomicrobiales</taxon>
        <taxon>environmental samples</taxon>
    </lineage>
</organism>
<proteinExistence type="predicted"/>
<evidence type="ECO:0000313" key="2">
    <source>
        <dbReference type="EMBL" id="CAA9548604.1"/>
    </source>
</evidence>
<reference evidence="2" key="1">
    <citation type="submission" date="2020-02" db="EMBL/GenBank/DDBJ databases">
        <authorList>
            <person name="Meier V. D."/>
        </authorList>
    </citation>
    <scope>NUCLEOTIDE SEQUENCE</scope>
    <source>
        <strain evidence="2">AVDCRST_MAG88</strain>
    </source>
</reference>
<name>A0A6J4UF58_9BACT</name>
<dbReference type="EMBL" id="CADCWM010000202">
    <property type="protein sequence ID" value="CAA9548604.1"/>
    <property type="molecule type" value="Genomic_DNA"/>
</dbReference>
<accession>A0A6J4UF58</accession>
<evidence type="ECO:0000256" key="1">
    <source>
        <dbReference type="SAM" id="MobiDB-lite"/>
    </source>
</evidence>
<gene>
    <name evidence="2" type="ORF">AVDCRST_MAG88-601</name>
</gene>
<sequence>GVLRAPGARRRTTGAHPRYWLAHCAVARGEYAARRRRAARWGERSPRAQPRPPCCPGGGDCPPELLDGSVA</sequence>
<feature type="region of interest" description="Disordered" evidence="1">
    <location>
        <begin position="38"/>
        <end position="61"/>
    </location>
</feature>
<protein>
    <submittedName>
        <fullName evidence="2">Uncharacterized protein</fullName>
    </submittedName>
</protein>